<gene>
    <name evidence="1" type="ORF">C8N30_3557</name>
</gene>
<organism evidence="1 2">
    <name type="scientific">Sulfitobacter guttiformis</name>
    <dbReference type="NCBI Taxonomy" id="74349"/>
    <lineage>
        <taxon>Bacteria</taxon>
        <taxon>Pseudomonadati</taxon>
        <taxon>Pseudomonadota</taxon>
        <taxon>Alphaproteobacteria</taxon>
        <taxon>Rhodobacterales</taxon>
        <taxon>Roseobacteraceae</taxon>
        <taxon>Sulfitobacter</taxon>
    </lineage>
</organism>
<dbReference type="AlphaFoldDB" id="A0A420DJP0"/>
<protein>
    <recommendedName>
        <fullName evidence="3">DUF1127 domain-containing protein</fullName>
    </recommendedName>
</protein>
<dbReference type="Proteomes" id="UP000284407">
    <property type="component" value="Unassembled WGS sequence"/>
</dbReference>
<evidence type="ECO:0000313" key="1">
    <source>
        <dbReference type="EMBL" id="RKE94429.1"/>
    </source>
</evidence>
<accession>A0A420DJP0</accession>
<name>A0A420DJP0_9RHOB</name>
<dbReference type="RefSeq" id="WP_232222791.1">
    <property type="nucleotide sequence ID" value="NZ_RAQK01000002.1"/>
</dbReference>
<evidence type="ECO:0008006" key="3">
    <source>
        <dbReference type="Google" id="ProtNLM"/>
    </source>
</evidence>
<sequence length="92" mass="10067">MTYQSASEQFAAKIPARGMSISSAPFLTARNALGQLETIFRSIGAAIVGSTNSNARVNRVEALRAKSDDELARMGLKRDDIVNHVFNDLYYS</sequence>
<evidence type="ECO:0000313" key="2">
    <source>
        <dbReference type="Proteomes" id="UP000284407"/>
    </source>
</evidence>
<dbReference type="EMBL" id="RAQK01000002">
    <property type="protein sequence ID" value="RKE94429.1"/>
    <property type="molecule type" value="Genomic_DNA"/>
</dbReference>
<reference evidence="1 2" key="1">
    <citation type="submission" date="2018-09" db="EMBL/GenBank/DDBJ databases">
        <title>Genomic Encyclopedia of Archaeal and Bacterial Type Strains, Phase II (KMG-II): from individual species to whole genera.</title>
        <authorList>
            <person name="Goeker M."/>
        </authorList>
    </citation>
    <scope>NUCLEOTIDE SEQUENCE [LARGE SCALE GENOMIC DNA]</scope>
    <source>
        <strain evidence="1 2">DSM 11458</strain>
    </source>
</reference>
<dbReference type="STRING" id="1443111.Z949_913"/>
<comment type="caution">
    <text evidence="1">The sequence shown here is derived from an EMBL/GenBank/DDBJ whole genome shotgun (WGS) entry which is preliminary data.</text>
</comment>
<proteinExistence type="predicted"/>
<keyword evidence="2" id="KW-1185">Reference proteome</keyword>